<dbReference type="AlphaFoldDB" id="A0A3N4GH07"/>
<protein>
    <submittedName>
        <fullName evidence="1">Uncharacterized protein</fullName>
    </submittedName>
</protein>
<dbReference type="Proteomes" id="UP000273977">
    <property type="component" value="Unassembled WGS sequence"/>
</dbReference>
<evidence type="ECO:0000313" key="1">
    <source>
        <dbReference type="EMBL" id="RPA60697.1"/>
    </source>
</evidence>
<accession>A0A3N4GH07</accession>
<dbReference type="EMBL" id="RKMG01000010">
    <property type="protein sequence ID" value="RPA60697.1"/>
    <property type="molecule type" value="Genomic_DNA"/>
</dbReference>
<gene>
    <name evidence="1" type="ORF">EF384_04430</name>
</gene>
<dbReference type="RefSeq" id="WP_123779778.1">
    <property type="nucleotide sequence ID" value="NZ_RKMG01000010.1"/>
</dbReference>
<evidence type="ECO:0000313" key="2">
    <source>
        <dbReference type="Proteomes" id="UP000273977"/>
    </source>
</evidence>
<dbReference type="OrthoDB" id="2029453at2"/>
<name>A0A3N4GH07_9LACT</name>
<sequence length="236" mass="28284">MIYLENYTYENDDVVIGAFKETLKPKSTKEKSVICSDYTEKDFDEYSLIIKWLKENDYYILEFPNVIENQTDLKSFGYDMIRSKIKEETGITDRILWSDRRELIDNLTIVRKNDNPVFLFSEDILDMIAHISTNKGDFHTFSLDDQLVNLNNSIEYLLKTNKEFVTIEPNIFYKYFSNEDIKRFRNETQVFRHSSPQAIDERNQWDEQKKKFYVRLGIIMVTNIYHSRLEDLRGKI</sequence>
<organism evidence="1 2">
    <name type="scientific">Aerococcus agrisoli</name>
    <dbReference type="NCBI Taxonomy" id="2487350"/>
    <lineage>
        <taxon>Bacteria</taxon>
        <taxon>Bacillati</taxon>
        <taxon>Bacillota</taxon>
        <taxon>Bacilli</taxon>
        <taxon>Lactobacillales</taxon>
        <taxon>Aerococcaceae</taxon>
        <taxon>Aerococcus</taxon>
    </lineage>
</organism>
<comment type="caution">
    <text evidence="1">The sequence shown here is derived from an EMBL/GenBank/DDBJ whole genome shotgun (WGS) entry which is preliminary data.</text>
</comment>
<proteinExistence type="predicted"/>
<keyword evidence="2" id="KW-1185">Reference proteome</keyword>
<reference evidence="1 2" key="1">
    <citation type="submission" date="2018-11" db="EMBL/GenBank/DDBJ databases">
        <title>Aerococcus sp. SJQ22, whole genome shotgun sequence.</title>
        <authorList>
            <person name="Sun L."/>
            <person name="Gao X."/>
            <person name="Chen W."/>
            <person name="Huang K."/>
        </authorList>
    </citation>
    <scope>NUCLEOTIDE SEQUENCE [LARGE SCALE GENOMIC DNA]</scope>
    <source>
        <strain evidence="1 2">SJQ22</strain>
    </source>
</reference>